<gene>
    <name evidence="11" type="ORF">SAY87_032223</name>
</gene>
<evidence type="ECO:0000256" key="6">
    <source>
        <dbReference type="ARBA" id="ARBA00022989"/>
    </source>
</evidence>
<evidence type="ECO:0000256" key="10">
    <source>
        <dbReference type="RuleBase" id="RU368065"/>
    </source>
</evidence>
<dbReference type="AlphaFoldDB" id="A0AAN7QMM0"/>
<evidence type="ECO:0000256" key="3">
    <source>
        <dbReference type="ARBA" id="ARBA00022448"/>
    </source>
</evidence>
<keyword evidence="10" id="KW-0746">Sphingolipid metabolism</keyword>
<sequence length="229" mass="26087">MTSEETKYRCVQCGHAIRTLFVQYSAGNIRLMKCEHCKSIADEYVECEIMILLIDLILHKTKAYRHLLYNVLLQETVDCEGLLWKSALGFLALDAYRCLILATGEGGISSLIWICGKIFADLFIGNFFLFFLILLVTRSSFTISAELSGWKDIMLVIIISSYWKIFLVSMMIWEFPPWVIPIVDAFVLSSNAVALKVISNSTTKRCIMGCFPAHAAKFLIAQLWRWCCP</sequence>
<keyword evidence="6 10" id="KW-1133">Transmembrane helix</keyword>
<dbReference type="PANTHER" id="PTHR14467:SF0">
    <property type="entry name" value="PROTEIN ARV1"/>
    <property type="match status" value="1"/>
</dbReference>
<comment type="function">
    <text evidence="10">Mediator of sterol homeostasis involved in sterol uptake, trafficking and distribution into membranes.</text>
</comment>
<keyword evidence="7 10" id="KW-0445">Lipid transport</keyword>
<comment type="function">
    <text evidence="10">Regulates also the sphingolipid metabolism.</text>
</comment>
<dbReference type="GO" id="GO:0006665">
    <property type="term" value="P:sphingolipid metabolic process"/>
    <property type="evidence" value="ECO:0007669"/>
    <property type="project" value="UniProtKB-UniRule"/>
</dbReference>
<feature type="transmembrane region" description="Helical" evidence="10">
    <location>
        <begin position="153"/>
        <end position="172"/>
    </location>
</feature>
<evidence type="ECO:0000313" key="12">
    <source>
        <dbReference type="Proteomes" id="UP001345219"/>
    </source>
</evidence>
<reference evidence="11 12" key="1">
    <citation type="journal article" date="2023" name="Hortic Res">
        <title>Pangenome of water caltrop reveals structural variations and asymmetric subgenome divergence after allopolyploidization.</title>
        <authorList>
            <person name="Zhang X."/>
            <person name="Chen Y."/>
            <person name="Wang L."/>
            <person name="Yuan Y."/>
            <person name="Fang M."/>
            <person name="Shi L."/>
            <person name="Lu R."/>
            <person name="Comes H.P."/>
            <person name="Ma Y."/>
            <person name="Chen Y."/>
            <person name="Huang G."/>
            <person name="Zhou Y."/>
            <person name="Zheng Z."/>
            <person name="Qiu Y."/>
        </authorList>
    </citation>
    <scope>NUCLEOTIDE SEQUENCE [LARGE SCALE GENOMIC DNA]</scope>
    <source>
        <tissue evidence="11">Roots</tissue>
    </source>
</reference>
<evidence type="ECO:0000256" key="7">
    <source>
        <dbReference type="ARBA" id="ARBA00023055"/>
    </source>
</evidence>
<keyword evidence="3 10" id="KW-0813">Transport</keyword>
<dbReference type="GO" id="GO:0016125">
    <property type="term" value="P:sterol metabolic process"/>
    <property type="evidence" value="ECO:0007669"/>
    <property type="project" value="UniProtKB-UniRule"/>
</dbReference>
<evidence type="ECO:0000256" key="1">
    <source>
        <dbReference type="ARBA" id="ARBA00004477"/>
    </source>
</evidence>
<keyword evidence="9 10" id="KW-0472">Membrane</keyword>
<comment type="caution">
    <text evidence="11">The sequence shown here is derived from an EMBL/GenBank/DDBJ whole genome shotgun (WGS) entry which is preliminary data.</text>
</comment>
<evidence type="ECO:0000313" key="11">
    <source>
        <dbReference type="EMBL" id="KAK4771691.1"/>
    </source>
</evidence>
<dbReference type="EMBL" id="JAXIOK010000005">
    <property type="protein sequence ID" value="KAK4771691.1"/>
    <property type="molecule type" value="Genomic_DNA"/>
</dbReference>
<keyword evidence="12" id="KW-1185">Reference proteome</keyword>
<name>A0AAN7QMM0_9MYRT</name>
<dbReference type="InterPro" id="IPR007290">
    <property type="entry name" value="Arv1"/>
</dbReference>
<dbReference type="PANTHER" id="PTHR14467">
    <property type="entry name" value="ARV1"/>
    <property type="match status" value="1"/>
</dbReference>
<feature type="transmembrane region" description="Helical" evidence="10">
    <location>
        <begin position="178"/>
        <end position="198"/>
    </location>
</feature>
<dbReference type="Proteomes" id="UP001345219">
    <property type="component" value="Chromosome 24"/>
</dbReference>
<protein>
    <recommendedName>
        <fullName evidence="10">Protein ARV</fullName>
    </recommendedName>
</protein>
<evidence type="ECO:0000256" key="8">
    <source>
        <dbReference type="ARBA" id="ARBA00023098"/>
    </source>
</evidence>
<comment type="subcellular location">
    <subcellularLocation>
        <location evidence="1 10">Endoplasmic reticulum membrane</location>
        <topology evidence="1 10">Multi-pass membrane protein</topology>
    </subcellularLocation>
</comment>
<dbReference type="GO" id="GO:0005794">
    <property type="term" value="C:Golgi apparatus"/>
    <property type="evidence" value="ECO:0007669"/>
    <property type="project" value="TreeGrafter"/>
</dbReference>
<keyword evidence="8 10" id="KW-0443">Lipid metabolism</keyword>
<evidence type="ECO:0000256" key="9">
    <source>
        <dbReference type="ARBA" id="ARBA00023136"/>
    </source>
</evidence>
<dbReference type="Pfam" id="PF04161">
    <property type="entry name" value="Arv1"/>
    <property type="match status" value="1"/>
</dbReference>
<evidence type="ECO:0000256" key="4">
    <source>
        <dbReference type="ARBA" id="ARBA00022692"/>
    </source>
</evidence>
<dbReference type="GO" id="GO:0097036">
    <property type="term" value="P:regulation of plasma membrane sterol distribution"/>
    <property type="evidence" value="ECO:0007669"/>
    <property type="project" value="UniProtKB-UniRule"/>
</dbReference>
<feature type="transmembrane region" description="Helical" evidence="10">
    <location>
        <begin position="118"/>
        <end position="141"/>
    </location>
</feature>
<dbReference type="GO" id="GO:0032541">
    <property type="term" value="C:cortical endoplasmic reticulum"/>
    <property type="evidence" value="ECO:0007669"/>
    <property type="project" value="TreeGrafter"/>
</dbReference>
<organism evidence="11 12">
    <name type="scientific">Trapa incisa</name>
    <dbReference type="NCBI Taxonomy" id="236973"/>
    <lineage>
        <taxon>Eukaryota</taxon>
        <taxon>Viridiplantae</taxon>
        <taxon>Streptophyta</taxon>
        <taxon>Embryophyta</taxon>
        <taxon>Tracheophyta</taxon>
        <taxon>Spermatophyta</taxon>
        <taxon>Magnoliopsida</taxon>
        <taxon>eudicotyledons</taxon>
        <taxon>Gunneridae</taxon>
        <taxon>Pentapetalae</taxon>
        <taxon>rosids</taxon>
        <taxon>malvids</taxon>
        <taxon>Myrtales</taxon>
        <taxon>Lythraceae</taxon>
        <taxon>Trapa</taxon>
    </lineage>
</organism>
<comment type="similarity">
    <text evidence="2 10">Belongs to the ARV1 family.</text>
</comment>
<proteinExistence type="inferred from homology"/>
<accession>A0AAN7QMM0</accession>
<dbReference type="GO" id="GO:0005789">
    <property type="term" value="C:endoplasmic reticulum membrane"/>
    <property type="evidence" value="ECO:0007669"/>
    <property type="project" value="UniProtKB-SubCell"/>
</dbReference>
<keyword evidence="4 10" id="KW-0812">Transmembrane</keyword>
<evidence type="ECO:0000256" key="5">
    <source>
        <dbReference type="ARBA" id="ARBA00022824"/>
    </source>
</evidence>
<dbReference type="GO" id="GO:0032366">
    <property type="term" value="P:intracellular sterol transport"/>
    <property type="evidence" value="ECO:0007669"/>
    <property type="project" value="UniProtKB-UniRule"/>
</dbReference>
<keyword evidence="5 10" id="KW-0256">Endoplasmic reticulum</keyword>
<evidence type="ECO:0000256" key="2">
    <source>
        <dbReference type="ARBA" id="ARBA00009187"/>
    </source>
</evidence>